<dbReference type="Proteomes" id="UP000767291">
    <property type="component" value="Unassembled WGS sequence"/>
</dbReference>
<dbReference type="EMBL" id="JAGGJX010000004">
    <property type="protein sequence ID" value="MBP1855748.1"/>
    <property type="molecule type" value="Genomic_DNA"/>
</dbReference>
<organism evidence="1 2">
    <name type="scientific">Metaclostridioides mangenotii</name>
    <dbReference type="NCBI Taxonomy" id="1540"/>
    <lineage>
        <taxon>Bacteria</taxon>
        <taxon>Bacillati</taxon>
        <taxon>Bacillota</taxon>
        <taxon>Clostridia</taxon>
        <taxon>Peptostreptococcales</taxon>
        <taxon>Peptostreptococcaceae</taxon>
        <taxon>Metaclostridioides</taxon>
    </lineage>
</organism>
<name>A0ABS4ECT4_9FIRM</name>
<protein>
    <submittedName>
        <fullName evidence="1">Uncharacterized protein</fullName>
    </submittedName>
</protein>
<sequence>MKICITVGHSILKNGNCTSASGVVNEYQYSKALAPVCTV</sequence>
<comment type="caution">
    <text evidence="1">The sequence shown here is derived from an EMBL/GenBank/DDBJ whole genome shotgun (WGS) entry which is preliminary data.</text>
</comment>
<accession>A0ABS4ECT4</accession>
<evidence type="ECO:0000313" key="1">
    <source>
        <dbReference type="EMBL" id="MBP1855748.1"/>
    </source>
</evidence>
<proteinExistence type="predicted"/>
<keyword evidence="2" id="KW-1185">Reference proteome</keyword>
<gene>
    <name evidence="1" type="ORF">J2Z43_002146</name>
</gene>
<reference evidence="1 2" key="1">
    <citation type="submission" date="2021-03" db="EMBL/GenBank/DDBJ databases">
        <title>Genomic Encyclopedia of Type Strains, Phase IV (KMG-IV): sequencing the most valuable type-strain genomes for metagenomic binning, comparative biology and taxonomic classification.</title>
        <authorList>
            <person name="Goeker M."/>
        </authorList>
    </citation>
    <scope>NUCLEOTIDE SEQUENCE [LARGE SCALE GENOMIC DNA]</scope>
    <source>
        <strain evidence="1 2">DSM 1289</strain>
    </source>
</reference>
<evidence type="ECO:0000313" key="2">
    <source>
        <dbReference type="Proteomes" id="UP000767291"/>
    </source>
</evidence>